<dbReference type="Pfam" id="PF05585">
    <property type="entry name" value="DUF1758"/>
    <property type="match status" value="1"/>
</dbReference>
<evidence type="ECO:0000256" key="1">
    <source>
        <dbReference type="PROSITE-ProRule" id="PRU00047"/>
    </source>
</evidence>
<dbReference type="GO" id="GO:0042575">
    <property type="term" value="C:DNA polymerase complex"/>
    <property type="evidence" value="ECO:0007669"/>
    <property type="project" value="UniProtKB-ARBA"/>
</dbReference>
<evidence type="ECO:0000259" key="2">
    <source>
        <dbReference type="PROSITE" id="PS50158"/>
    </source>
</evidence>
<dbReference type="SUPFAM" id="SSF53098">
    <property type="entry name" value="Ribonuclease H-like"/>
    <property type="match status" value="1"/>
</dbReference>
<dbReference type="GO" id="GO:0008270">
    <property type="term" value="F:zinc ion binding"/>
    <property type="evidence" value="ECO:0007669"/>
    <property type="project" value="UniProtKB-KW"/>
</dbReference>
<dbReference type="Pfam" id="PF05380">
    <property type="entry name" value="Peptidase_A17"/>
    <property type="match status" value="1"/>
</dbReference>
<dbReference type="Gene3D" id="3.10.10.10">
    <property type="entry name" value="HIV Type 1 Reverse Transcriptase, subunit A, domain 1"/>
    <property type="match status" value="1"/>
</dbReference>
<organism evidence="4">
    <name type="scientific">Brugia malayi</name>
    <name type="common">Filarial nematode worm</name>
    <dbReference type="NCBI Taxonomy" id="6279"/>
    <lineage>
        <taxon>Eukaryota</taxon>
        <taxon>Metazoa</taxon>
        <taxon>Ecdysozoa</taxon>
        <taxon>Nematoda</taxon>
        <taxon>Chromadorea</taxon>
        <taxon>Rhabditida</taxon>
        <taxon>Spirurina</taxon>
        <taxon>Spiruromorpha</taxon>
        <taxon>Filarioidea</taxon>
        <taxon>Onchocercidae</taxon>
        <taxon>Brugia</taxon>
    </lineage>
</organism>
<keyword evidence="1" id="KW-0863">Zinc-finger</keyword>
<dbReference type="SUPFAM" id="SSF56672">
    <property type="entry name" value="DNA/RNA polymerases"/>
    <property type="match status" value="1"/>
</dbReference>
<evidence type="ECO:0000259" key="3">
    <source>
        <dbReference type="PROSITE" id="PS50994"/>
    </source>
</evidence>
<dbReference type="Gene3D" id="3.30.70.270">
    <property type="match status" value="1"/>
</dbReference>
<dbReference type="Pfam" id="PF00078">
    <property type="entry name" value="RVT_1"/>
    <property type="match status" value="1"/>
</dbReference>
<dbReference type="Gene3D" id="1.10.340.70">
    <property type="match status" value="1"/>
</dbReference>
<dbReference type="InterPro" id="IPR008737">
    <property type="entry name" value="DUF1758"/>
</dbReference>
<dbReference type="InterPro" id="IPR040676">
    <property type="entry name" value="DUF5641"/>
</dbReference>
<dbReference type="InterPro" id="IPR001584">
    <property type="entry name" value="Integrase_cat-core"/>
</dbReference>
<feature type="domain" description="Integrase catalytic" evidence="3">
    <location>
        <begin position="1442"/>
        <end position="1619"/>
    </location>
</feature>
<accession>A8Q1R7</accession>
<dbReference type="InterPro" id="IPR012337">
    <property type="entry name" value="RNaseH-like_sf"/>
</dbReference>
<dbReference type="GO" id="GO:0003676">
    <property type="term" value="F:nucleic acid binding"/>
    <property type="evidence" value="ECO:0007669"/>
    <property type="project" value="InterPro"/>
</dbReference>
<reference evidence="4" key="1">
    <citation type="journal article" date="2007" name="Science">
        <title>Draft genome of the filarial nematode parasite Brugia malayi.</title>
        <authorList>
            <person name="Ghedin E."/>
            <person name="Wang S."/>
            <person name="Spiro D."/>
            <person name="Caler E."/>
            <person name="Zhao Q."/>
            <person name="Crabtree J."/>
            <person name="Allen J.E."/>
            <person name="Delcher A.L."/>
            <person name="Guiliano D.B."/>
            <person name="Miranda-Saavedra D."/>
            <person name="Angiuoli S.V."/>
            <person name="Creasy T."/>
            <person name="Amedeo P."/>
            <person name="Haas B."/>
            <person name="El-Sayed N.M."/>
            <person name="Wortman J.R."/>
            <person name="Feldblyum T."/>
            <person name="Tallon L."/>
            <person name="Schatz M."/>
            <person name="Shumway M."/>
            <person name="Koo H."/>
            <person name="Salzberg S.L."/>
            <person name="Schobel S."/>
            <person name="Pertea M."/>
            <person name="Pop M."/>
            <person name="White O."/>
            <person name="Barton G.J."/>
            <person name="Carlow C.K."/>
            <person name="Crawford M.J."/>
            <person name="Daub J."/>
            <person name="Dimmic M.W."/>
            <person name="Estes C.F."/>
            <person name="Foster J.M."/>
            <person name="Ganatra M."/>
            <person name="Gregory W.F."/>
            <person name="Johnson N.M."/>
            <person name="Jin J."/>
            <person name="Komuniecki R."/>
            <person name="Korf I."/>
            <person name="Kumar S."/>
            <person name="Laney S."/>
            <person name="Li B.W."/>
            <person name="Li W."/>
            <person name="Lindblom T.H."/>
            <person name="Lustigman S."/>
            <person name="Ma D."/>
            <person name="Maina C.V."/>
            <person name="Martin D.M."/>
            <person name="McCarter J.P."/>
            <person name="McReynolds L."/>
            <person name="Mitreva M."/>
            <person name="Nutman T.B."/>
            <person name="Parkinson J."/>
            <person name="Peregrin-Alvarez J.M."/>
            <person name="Poole C."/>
            <person name="Ren Q."/>
            <person name="Saunders L."/>
            <person name="Sluder A.E."/>
            <person name="Smith K."/>
            <person name="Stanke M."/>
            <person name="Unnasch T.R."/>
            <person name="Ware J."/>
            <person name="Wei A.D."/>
            <person name="Weil G."/>
            <person name="Williams D.J."/>
            <person name="Zhang Y."/>
            <person name="Williams S.A."/>
            <person name="Fraser-Liggett C."/>
            <person name="Slatko B."/>
            <person name="Blaxter M.L."/>
            <person name="Scott A.L."/>
        </authorList>
    </citation>
    <scope>NUCLEOTIDE SEQUENCE [LARGE SCALE GENOMIC DNA]</scope>
</reference>
<dbReference type="InterPro" id="IPR008042">
    <property type="entry name" value="Retrotrans_Pao"/>
</dbReference>
<dbReference type="InterPro" id="IPR001878">
    <property type="entry name" value="Znf_CCHC"/>
</dbReference>
<dbReference type="InterPro" id="IPR041588">
    <property type="entry name" value="Integrase_H2C2"/>
</dbReference>
<dbReference type="InterPro" id="IPR043502">
    <property type="entry name" value="DNA/RNA_pol_sf"/>
</dbReference>
<name>A8Q1R7_BRUMA</name>
<keyword evidence="1" id="KW-0862">Zinc</keyword>
<protein>
    <submittedName>
        <fullName evidence="4">Pao retrotransposon peptidase family protein</fullName>
    </submittedName>
</protein>
<keyword evidence="1" id="KW-0479">Metal-binding</keyword>
<dbReference type="PANTHER" id="PTHR47331">
    <property type="entry name" value="PHD-TYPE DOMAIN-CONTAINING PROTEIN"/>
    <property type="match status" value="1"/>
</dbReference>
<dbReference type="CDD" id="cd01644">
    <property type="entry name" value="RT_pepA17"/>
    <property type="match status" value="1"/>
</dbReference>
<dbReference type="EMBL" id="DS239411">
    <property type="protein sequence ID" value="EDP31630.1"/>
    <property type="molecule type" value="Genomic_DNA"/>
</dbReference>
<dbReference type="PROSITE" id="PS50994">
    <property type="entry name" value="INTEGRASE"/>
    <property type="match status" value="1"/>
</dbReference>
<dbReference type="Pfam" id="PF18701">
    <property type="entry name" value="DUF5641"/>
    <property type="match status" value="1"/>
</dbReference>
<dbReference type="PROSITE" id="PS50158">
    <property type="entry name" value="ZF_CCHC"/>
    <property type="match status" value="1"/>
</dbReference>
<dbReference type="Pfam" id="PF03564">
    <property type="entry name" value="DUF1759"/>
    <property type="match status" value="1"/>
</dbReference>
<dbReference type="Gene3D" id="2.40.70.10">
    <property type="entry name" value="Acid Proteases"/>
    <property type="match status" value="1"/>
</dbReference>
<dbReference type="InterPro" id="IPR036397">
    <property type="entry name" value="RNaseH_sf"/>
</dbReference>
<feature type="domain" description="CCHC-type" evidence="2">
    <location>
        <begin position="407"/>
        <end position="422"/>
    </location>
</feature>
<sequence>MSDSIRKGSELSKSRTLELLKEASELDLTSPSQTLSRGELQHQYEIKLRIVKEKIAHLEYYAGLLETANQNWLDNIQSLTIATRRKEEETKYANMVDDPQGILSLITRTRETIITLKLHTDEYCSVLQHLKQEEVKESFPKNSMIHTNQAEIKLPQLPLITFSGDPKLWRQFWCSFKAAVHEQSIPDIQKLNYLISCLKGDALLSVRGYDIAPENYDVIIGLLKEKYGKPFLIKKSLYNELNTIKKNDREWKATIEAMERTFRQLEAIGENLEHSSIEITIENKLPAWIIDKLYQLKEDSTSWSVKDIRQYLTKLVLRNEEVARSQADTREKKTNKNNVRGETSAFATINQTKGDNTIKSKKVPGKISINGKRKPCVFCNKDHWNNECNIYPTLKLRMERLREITACFKCLRKGHATSDCKKGKPLCFHCKSPHNTALCPNNYKELTQAVDSNKERLGSVTIANSITEKGNQWKKRTLLLCKEINVTNPNRPKIQQKALILFDIGSQLSFISKDLAYRLNLQETNEMEIKIASFGDKTPKTCITTKTEIGVKIGNKEIIRLDVITVNHLTNELQVVNLNKKELLMIDKRNQFSNFKNKWKQPDILIGADHFFKFIQFDQAENLKSGFSLIHTKVGPIIAGSGYINEIHDSISETTSVSPISQVNAVNIPDLDHFWKLELMGIQDKINSDNDEKALQQFKQTITRDKGRYQVCWPWKDSKNKLSDNFGLCLGRLKSLIRRLQMKPQLLSRYNQTIEEQLNSNIIEKVSSEMNEVGIIHYLPHHEVITPNKTTTNLRIVYDASAHCKGMKSLNDVLYRGPITLPDLVGVLLRFRTMKNVIIADVEKAFLQIELHPTDRNCTRFLWLKDIRSPVNEENVSCYRFQRVPFGIVSSPFLLSATLNYHLETCKSKIALELRKNLYVDNIIIPTKGTNEALSNYKEIKIIFNEASMNVREFLSNDQEVNEKLPVQDRAEVSSIKKILGLNWYHKQDIIQVTLKPWFGKKLTKRIILQFVASQYDPLGFIVPILIRFKLFLQTLWKKNLSWDQTISEEDETTWKLLTNEWPKKLKDLPRFTTNCSKQVQFHVFTDASTAAYSAALYIRTQEREVFLVFAKSRIAPIKGMSIPRLELLAILIGVRMVQFVLKQKELEDVITILWSDSQCALHWVHNSSRLLPTFIQNRVEEIRKAKIHFRYIPSEQNPADIATKGISPNKLKGYDLWWKGPKWLTENESKWPQWKYNYNEDYQDEEIVAHITEPIIINKHFGILDASRFSKWSRLIRTTGWVLKFIRLTMKREIPWLKMATKEKNILTTQDYELSEIVLFKQAQSEGVTKDEIIKWNLFYDNELWRYKSRVVNSEMKESNLHPIYLPRHNTITELFIQQRHEQLYHAGIAHTLSNLRSTIWIPKGRTEVKRILNKCMKCRRWTTKPFKLPTMADLPASRTTRSRPFARVGLDYLGPVNIRSDNGLTKRWVALFTCFTTRAVHLEVVETLSAESFLHVFRRFTARRGFPELILSDNAGQFQLIFKIIVKQQLNEFLAERKMIWKNIIPKAPWNGGVYERLIGLTKRAMKRAIGRKLLWERELITLVAEVESILNTRPLTYVNFDDCIILRPIDFILPNAHLIMPAKNKNEMDDFIPHKLDSREKLIQYWSNTLKALDAFWEIWKEEYLNTLKERAQREHSSPRDVVKRTPHEGEIVLLNEPEIPRGMWKIARIREIKTGKDGEVRSVSIELPKGKILNRPVNMLYPLEVKGEEIDPQPTMFNKSVQNVNEQEPIALRTRSAIRRSNQPKLSNELKHLAPSVGSVADFNIAI</sequence>
<dbReference type="Pfam" id="PF17921">
    <property type="entry name" value="Integrase_H2C2"/>
    <property type="match status" value="1"/>
</dbReference>
<gene>
    <name evidence="4" type="ORF">Bm1_36875</name>
</gene>
<dbReference type="InterPro" id="IPR005312">
    <property type="entry name" value="DUF1759"/>
</dbReference>
<proteinExistence type="predicted"/>
<dbReference type="Gene3D" id="3.30.420.10">
    <property type="entry name" value="Ribonuclease H-like superfamily/Ribonuclease H"/>
    <property type="match status" value="1"/>
</dbReference>
<dbReference type="InterPro" id="IPR000477">
    <property type="entry name" value="RT_dom"/>
</dbReference>
<dbReference type="InterPro" id="IPR043128">
    <property type="entry name" value="Rev_trsase/Diguanyl_cyclase"/>
</dbReference>
<dbReference type="PANTHER" id="PTHR47331:SF1">
    <property type="entry name" value="GAG-LIKE PROTEIN"/>
    <property type="match status" value="1"/>
</dbReference>
<dbReference type="GO" id="GO:0015074">
    <property type="term" value="P:DNA integration"/>
    <property type="evidence" value="ECO:0007669"/>
    <property type="project" value="InterPro"/>
</dbReference>
<evidence type="ECO:0000313" key="4">
    <source>
        <dbReference type="EMBL" id="EDP31630.1"/>
    </source>
</evidence>
<dbReference type="InterPro" id="IPR021109">
    <property type="entry name" value="Peptidase_aspartic_dom_sf"/>
</dbReference>